<dbReference type="PANTHER" id="PTHR11384:SF67">
    <property type="entry name" value="ATP-BINDING CASSETTE SUB-FAMILY D MEMBER 1"/>
    <property type="match status" value="1"/>
</dbReference>
<evidence type="ECO:0000256" key="7">
    <source>
        <dbReference type="ARBA" id="ARBA00023136"/>
    </source>
</evidence>
<evidence type="ECO:0000256" key="6">
    <source>
        <dbReference type="ARBA" id="ARBA00022989"/>
    </source>
</evidence>
<dbReference type="InterPro" id="IPR036464">
    <property type="entry name" value="Rubisco_LSMT_subst-bd_sf"/>
</dbReference>
<dbReference type="GO" id="GO:0005324">
    <property type="term" value="F:long-chain fatty acid transmembrane transporter activity"/>
    <property type="evidence" value="ECO:0007669"/>
    <property type="project" value="TreeGrafter"/>
</dbReference>
<dbReference type="PROSITE" id="PS00211">
    <property type="entry name" value="ABC_TRANSPORTER_1"/>
    <property type="match status" value="1"/>
</dbReference>
<dbReference type="PROSITE" id="PS50280">
    <property type="entry name" value="SET"/>
    <property type="match status" value="1"/>
</dbReference>
<dbReference type="Gene3D" id="3.90.1410.10">
    <property type="entry name" value="set domain protein methyltransferase, domain 1"/>
    <property type="match status" value="1"/>
</dbReference>
<feature type="compositionally biased region" description="Acidic residues" evidence="9">
    <location>
        <begin position="234"/>
        <end position="279"/>
    </location>
</feature>
<accession>A0A8H7UAH4</accession>
<keyword evidence="8" id="KW-0175">Coiled coil</keyword>
<keyword evidence="5" id="KW-0067">ATP-binding</keyword>
<dbReference type="Pfam" id="PF06472">
    <property type="entry name" value="ABC_membrane_2"/>
    <property type="match status" value="1"/>
</dbReference>
<dbReference type="InterPro" id="IPR027417">
    <property type="entry name" value="P-loop_NTPase"/>
</dbReference>
<feature type="region of interest" description="Disordered" evidence="9">
    <location>
        <begin position="401"/>
        <end position="487"/>
    </location>
</feature>
<feature type="compositionally biased region" description="Basic residues" evidence="9">
    <location>
        <begin position="537"/>
        <end position="548"/>
    </location>
</feature>
<dbReference type="GO" id="GO:0005778">
    <property type="term" value="C:peroxisomal membrane"/>
    <property type="evidence" value="ECO:0007669"/>
    <property type="project" value="TreeGrafter"/>
</dbReference>
<dbReference type="CDD" id="cd03223">
    <property type="entry name" value="ABCD_peroxisomal_ALDP"/>
    <property type="match status" value="1"/>
</dbReference>
<reference evidence="13" key="1">
    <citation type="submission" date="2020-12" db="EMBL/GenBank/DDBJ databases">
        <title>Metabolic potential, ecology and presence of endohyphal bacteria is reflected in genomic diversity of Mucoromycotina.</title>
        <authorList>
            <person name="Muszewska A."/>
            <person name="Okrasinska A."/>
            <person name="Steczkiewicz K."/>
            <person name="Drgas O."/>
            <person name="Orlowska M."/>
            <person name="Perlinska-Lenart U."/>
            <person name="Aleksandrzak-Piekarczyk T."/>
            <person name="Szatraj K."/>
            <person name="Zielenkiewicz U."/>
            <person name="Pilsyk S."/>
            <person name="Malc E."/>
            <person name="Mieczkowski P."/>
            <person name="Kruszewska J.S."/>
            <person name="Biernat P."/>
            <person name="Pawlowska J."/>
        </authorList>
    </citation>
    <scope>NUCLEOTIDE SEQUENCE</scope>
    <source>
        <strain evidence="13">WA0000051536</strain>
    </source>
</reference>
<feature type="compositionally biased region" description="Basic and acidic residues" evidence="9">
    <location>
        <begin position="280"/>
        <end position="293"/>
    </location>
</feature>
<proteinExistence type="inferred from homology"/>
<feature type="domain" description="SET" evidence="10">
    <location>
        <begin position="24"/>
        <end position="327"/>
    </location>
</feature>
<evidence type="ECO:0000259" key="10">
    <source>
        <dbReference type="PROSITE" id="PS50280"/>
    </source>
</evidence>
<evidence type="ECO:0000256" key="1">
    <source>
        <dbReference type="ARBA" id="ARBA00008575"/>
    </source>
</evidence>
<evidence type="ECO:0000256" key="3">
    <source>
        <dbReference type="ARBA" id="ARBA00022692"/>
    </source>
</evidence>
<evidence type="ECO:0000256" key="9">
    <source>
        <dbReference type="SAM" id="MobiDB-lite"/>
    </source>
</evidence>
<keyword evidence="3" id="KW-0812">Transmembrane</keyword>
<dbReference type="SUPFAM" id="SSF90123">
    <property type="entry name" value="ABC transporter transmembrane region"/>
    <property type="match status" value="1"/>
</dbReference>
<comment type="similarity">
    <text evidence="1">Belongs to the ABC transporter superfamily. ABCD family. Peroxisomal fatty acyl CoA transporter (TC 3.A.1.203) subfamily.</text>
</comment>
<dbReference type="InterPro" id="IPR001214">
    <property type="entry name" value="SET_dom"/>
</dbReference>
<dbReference type="SUPFAM" id="SSF82199">
    <property type="entry name" value="SET domain"/>
    <property type="match status" value="2"/>
</dbReference>
<dbReference type="OrthoDB" id="422637at2759"/>
<feature type="region of interest" description="Disordered" evidence="9">
    <location>
        <begin position="530"/>
        <end position="549"/>
    </location>
</feature>
<sequence>MSAQSKLDILLKWIDDNEFEWEKDLIQVKDVNNSLGVFAKTDIEEGLPVVKIPKLCVLSPKTTGIANVFEDEHIEGGCSLALAVMYEIAQGEDSPWYGYLQALPFKEDLPVFWSEDEQALLQGTEMEEALKNDKDDLRDDYDNIVKTLFAKYPYIFPKDQIENHYDFDSFCKISTLVSSRAFEVDAYHENAMVPFADIFNHRSGDEHVHFETDFDVCDACGALDYCEHRFLNGDESDDGEDDGWDDVDDDAEEDIEESEGEDDEEEEEEDDDDDGEESDKELQDLETLEKEGVDFYSDDNEDPEKDTCDLVMDRSAKKGEELFNTYGEHPNVVLLSKYGFCEENNTNDFVTVDEDMVIDNCVDLLAKVLKEKGIKATEEEVINYVRMRWEFFIMNESTFIPDEDSEDMPEGDHEGDGCGCGHDHGSGDDHGHEHSHDHGHSHEHSHEHKHEHDHDHEGEGCCDHDHGDEEDEEDEEEEPYRPRPYRLLHDGTFEDSLKLLLHIVFVDEQMFSKFLENIEMAMGYFAELADSEQKPKSPAKKNKKSNKKKPVDIFANVKRSVNQVLHQLVINRQKAYSEPKADGDVKKLQAETNQRKRYALMCRISEKQILERGLIWPVYSFAPRSHPTMQTFSKPLQESVASLLTQKKAKVVGAAVLSLATTLLITSRKPKAAKDHHLHSKNQALERVLIPFSQQSLQKPPKALLAKTTAETIRQHKQFFKPVENVQKVGVNNEFIRQLKAIFKIILPTFRTKEALLIILHTIFLVLRTWLSVVVARLDGRIVKNLVAANGRAFALSLVEWFAIAIPATYTNSMIRYLQSKLSIGFRTRLTRYVHDLYLDDKNAFYRIINLDNRIQGADQFITTDIAKFCDTLASLYSNLAKPMLDTVIFNYQLTKSIGAAGMVGLFVNYIITARLLRAVTPSFGKLAAIEAKLEGDFRGAHTRLITNAEEIAFYNGADLEHSILNRTYLRLISHINSIYKIRITYNMFEDFLIKYVWSAFGLGMCAIPVFLPEWAGAVVPLKDGDSPESGRTRGFITNKRLMISLSDAGGRMMYSYKELAELAGYTSRVYNLLSVLHSLHGDEFQSTKNAEGEYTLDKIKGKVNEDYNGIKFEHAPIVTPAPGSDRGGELLVKDLNITVKPGEHLLITGPNGVGKTAIARVIAGLWPLFSGSLSKPELEDIFYIPQRPYLSLGTLRDQVIYPHSHEDMLREGRTDKELLEILEVVHLAYIPDREGGWETKKEWKDVFSGGEKQRMGMARMFYHQPKFAVLDECTSAVSTDVEGLMYSHAKDTGITLITISHRPALFKYHRHLLRLNGEKGTWETETIGTKEQQMSLDKEIQALQSQLMEVEAMRTRLQAIDTELSLKV</sequence>
<dbReference type="InterPro" id="IPR011527">
    <property type="entry name" value="ABC1_TM_dom"/>
</dbReference>
<dbReference type="GO" id="GO:0005524">
    <property type="term" value="F:ATP binding"/>
    <property type="evidence" value="ECO:0007669"/>
    <property type="project" value="UniProtKB-KW"/>
</dbReference>
<dbReference type="GO" id="GO:0042760">
    <property type="term" value="P:very long-chain fatty acid catabolic process"/>
    <property type="evidence" value="ECO:0007669"/>
    <property type="project" value="TreeGrafter"/>
</dbReference>
<name>A0A8H7UAH4_9FUNG</name>
<dbReference type="InterPro" id="IPR003439">
    <property type="entry name" value="ABC_transporter-like_ATP-bd"/>
</dbReference>
<feature type="region of interest" description="Disordered" evidence="9">
    <location>
        <begin position="234"/>
        <end position="306"/>
    </location>
</feature>
<dbReference type="SMART" id="SM00382">
    <property type="entry name" value="AAA"/>
    <property type="match status" value="1"/>
</dbReference>
<keyword evidence="4" id="KW-0547">Nucleotide-binding</keyword>
<evidence type="ECO:0000313" key="13">
    <source>
        <dbReference type="EMBL" id="KAG2172524.1"/>
    </source>
</evidence>
<evidence type="ECO:0000256" key="4">
    <source>
        <dbReference type="ARBA" id="ARBA00022741"/>
    </source>
</evidence>
<dbReference type="PROSITE" id="PS50929">
    <property type="entry name" value="ABC_TM1F"/>
    <property type="match status" value="1"/>
</dbReference>
<dbReference type="GO" id="GO:0140359">
    <property type="term" value="F:ABC-type transporter activity"/>
    <property type="evidence" value="ECO:0007669"/>
    <property type="project" value="InterPro"/>
</dbReference>
<dbReference type="Pfam" id="PF00005">
    <property type="entry name" value="ABC_tran"/>
    <property type="match status" value="1"/>
</dbReference>
<dbReference type="GO" id="GO:0015910">
    <property type="term" value="P:long-chain fatty acid import into peroxisome"/>
    <property type="evidence" value="ECO:0007669"/>
    <property type="project" value="TreeGrafter"/>
</dbReference>
<comment type="caution">
    <text evidence="13">The sequence shown here is derived from an EMBL/GenBank/DDBJ whole genome shotgun (WGS) entry which is preliminary data.</text>
</comment>
<feature type="compositionally biased region" description="Basic and acidic residues" evidence="9">
    <location>
        <begin position="410"/>
        <end position="467"/>
    </location>
</feature>
<evidence type="ECO:0000313" key="14">
    <source>
        <dbReference type="Proteomes" id="UP000612746"/>
    </source>
</evidence>
<dbReference type="InterPro" id="IPR036640">
    <property type="entry name" value="ABC1_TM_sf"/>
</dbReference>
<keyword evidence="2" id="KW-0813">Transport</keyword>
<dbReference type="Proteomes" id="UP000612746">
    <property type="component" value="Unassembled WGS sequence"/>
</dbReference>
<dbReference type="PANTHER" id="PTHR11384">
    <property type="entry name" value="ATP-BINDING CASSETTE, SUB-FAMILY D MEMBER"/>
    <property type="match status" value="1"/>
</dbReference>
<dbReference type="GO" id="GO:0007031">
    <property type="term" value="P:peroxisome organization"/>
    <property type="evidence" value="ECO:0007669"/>
    <property type="project" value="TreeGrafter"/>
</dbReference>
<protein>
    <submittedName>
        <fullName evidence="13">Uncharacterized protein</fullName>
    </submittedName>
</protein>
<feature type="domain" description="ABC transmembrane type-1" evidence="12">
    <location>
        <begin position="759"/>
        <end position="994"/>
    </location>
</feature>
<dbReference type="InterPro" id="IPR050835">
    <property type="entry name" value="ABC_transporter_sub-D"/>
</dbReference>
<dbReference type="EMBL" id="JAEPRA010000023">
    <property type="protein sequence ID" value="KAG2172524.1"/>
    <property type="molecule type" value="Genomic_DNA"/>
</dbReference>
<feature type="domain" description="ABC transporter" evidence="11">
    <location>
        <begin position="1111"/>
        <end position="1343"/>
    </location>
</feature>
<evidence type="ECO:0000256" key="2">
    <source>
        <dbReference type="ARBA" id="ARBA00022448"/>
    </source>
</evidence>
<dbReference type="InterPro" id="IPR017871">
    <property type="entry name" value="ABC_transporter-like_CS"/>
</dbReference>
<dbReference type="InterPro" id="IPR003593">
    <property type="entry name" value="AAA+_ATPase"/>
</dbReference>
<organism evidence="13 14">
    <name type="scientific">Umbelopsis vinacea</name>
    <dbReference type="NCBI Taxonomy" id="44442"/>
    <lineage>
        <taxon>Eukaryota</taxon>
        <taxon>Fungi</taxon>
        <taxon>Fungi incertae sedis</taxon>
        <taxon>Mucoromycota</taxon>
        <taxon>Mucoromycotina</taxon>
        <taxon>Umbelopsidomycetes</taxon>
        <taxon>Umbelopsidales</taxon>
        <taxon>Umbelopsidaceae</taxon>
        <taxon>Umbelopsis</taxon>
    </lineage>
</organism>
<dbReference type="SUPFAM" id="SSF52540">
    <property type="entry name" value="P-loop containing nucleoside triphosphate hydrolases"/>
    <property type="match status" value="1"/>
</dbReference>
<dbReference type="InterPro" id="IPR046341">
    <property type="entry name" value="SET_dom_sf"/>
</dbReference>
<dbReference type="GO" id="GO:0006635">
    <property type="term" value="P:fatty acid beta-oxidation"/>
    <property type="evidence" value="ECO:0007669"/>
    <property type="project" value="TreeGrafter"/>
</dbReference>
<feature type="coiled-coil region" evidence="8">
    <location>
        <begin position="1334"/>
        <end position="1361"/>
    </location>
</feature>
<keyword evidence="6" id="KW-1133">Transmembrane helix</keyword>
<dbReference type="Gene3D" id="3.40.50.300">
    <property type="entry name" value="P-loop containing nucleotide triphosphate hydrolases"/>
    <property type="match status" value="1"/>
</dbReference>
<evidence type="ECO:0000256" key="8">
    <source>
        <dbReference type="SAM" id="Coils"/>
    </source>
</evidence>
<gene>
    <name evidence="13" type="ORF">INT44_002539</name>
</gene>
<dbReference type="PROSITE" id="PS50893">
    <property type="entry name" value="ABC_TRANSPORTER_2"/>
    <property type="match status" value="1"/>
</dbReference>
<feature type="compositionally biased region" description="Acidic residues" evidence="9">
    <location>
        <begin position="468"/>
        <end position="478"/>
    </location>
</feature>
<dbReference type="CDD" id="cd10527">
    <property type="entry name" value="SET_LSMT"/>
    <property type="match status" value="1"/>
</dbReference>
<dbReference type="GO" id="GO:0016887">
    <property type="term" value="F:ATP hydrolysis activity"/>
    <property type="evidence" value="ECO:0007669"/>
    <property type="project" value="InterPro"/>
</dbReference>
<evidence type="ECO:0000259" key="12">
    <source>
        <dbReference type="PROSITE" id="PS50929"/>
    </source>
</evidence>
<dbReference type="Gene3D" id="3.90.1420.10">
    <property type="entry name" value="Rubisco LSMT, substrate-binding domain"/>
    <property type="match status" value="1"/>
</dbReference>
<keyword evidence="14" id="KW-1185">Reference proteome</keyword>
<evidence type="ECO:0000256" key="5">
    <source>
        <dbReference type="ARBA" id="ARBA00022840"/>
    </source>
</evidence>
<keyword evidence="7" id="KW-0472">Membrane</keyword>
<evidence type="ECO:0000259" key="11">
    <source>
        <dbReference type="PROSITE" id="PS50893"/>
    </source>
</evidence>